<evidence type="ECO:0000256" key="1">
    <source>
        <dbReference type="ARBA" id="ARBA00022741"/>
    </source>
</evidence>
<dbReference type="InterPro" id="IPR052511">
    <property type="entry name" value="ATP-dep_Helicase"/>
</dbReference>
<keyword evidence="2" id="KW-0227">DNA damage</keyword>
<dbReference type="Pfam" id="PF08494">
    <property type="entry name" value="DEAD_assoc"/>
    <property type="match status" value="1"/>
</dbReference>
<dbReference type="Proteomes" id="UP001262582">
    <property type="component" value="Unassembled WGS sequence"/>
</dbReference>
<keyword evidence="3" id="KW-0378">Hydrolase</keyword>
<dbReference type="EMBL" id="JAVRHK010000011">
    <property type="protein sequence ID" value="MDT0677729.1"/>
    <property type="molecule type" value="Genomic_DNA"/>
</dbReference>
<dbReference type="Pfam" id="PF00271">
    <property type="entry name" value="Helicase_C"/>
    <property type="match status" value="1"/>
</dbReference>
<keyword evidence="13" id="KW-1185">Reference proteome</keyword>
<dbReference type="Gene3D" id="3.40.50.300">
    <property type="entry name" value="P-loop containing nucleotide triphosphate hydrolases"/>
    <property type="match status" value="2"/>
</dbReference>
<dbReference type="InterPro" id="IPR011545">
    <property type="entry name" value="DEAD/DEAH_box_helicase_dom"/>
</dbReference>
<keyword evidence="1" id="KW-0547">Nucleotide-binding</keyword>
<keyword evidence="6" id="KW-0238">DNA-binding</keyword>
<name>A0ABU3D864_9FLAO</name>
<dbReference type="InterPro" id="IPR026362">
    <property type="entry name" value="DEXH_lig_assoc"/>
</dbReference>
<proteinExistence type="inferred from homology"/>
<dbReference type="PROSITE" id="PS51194">
    <property type="entry name" value="HELICASE_CTER"/>
    <property type="match status" value="1"/>
</dbReference>
<dbReference type="SUPFAM" id="SSF52540">
    <property type="entry name" value="P-loop containing nucleoside triphosphate hydrolases"/>
    <property type="match status" value="1"/>
</dbReference>
<keyword evidence="12" id="KW-0436">Ligase</keyword>
<comment type="similarity">
    <text evidence="9">Belongs to the Lhr helicase family. Lhr-Core subfamily.</text>
</comment>
<evidence type="ECO:0000256" key="9">
    <source>
        <dbReference type="ARBA" id="ARBA00093467"/>
    </source>
</evidence>
<evidence type="ECO:0000256" key="3">
    <source>
        <dbReference type="ARBA" id="ARBA00022801"/>
    </source>
</evidence>
<organism evidence="12 13">
    <name type="scientific">Autumnicola musiva</name>
    <dbReference type="NCBI Taxonomy" id="3075589"/>
    <lineage>
        <taxon>Bacteria</taxon>
        <taxon>Pseudomonadati</taxon>
        <taxon>Bacteroidota</taxon>
        <taxon>Flavobacteriia</taxon>
        <taxon>Flavobacteriales</taxon>
        <taxon>Flavobacteriaceae</taxon>
        <taxon>Autumnicola</taxon>
    </lineage>
</organism>
<gene>
    <name evidence="12" type="ORF">RM539_14170</name>
</gene>
<evidence type="ECO:0000256" key="4">
    <source>
        <dbReference type="ARBA" id="ARBA00022806"/>
    </source>
</evidence>
<dbReference type="Pfam" id="PF00270">
    <property type="entry name" value="DEAD"/>
    <property type="match status" value="1"/>
</dbReference>
<keyword evidence="4" id="KW-0347">Helicase</keyword>
<evidence type="ECO:0000313" key="12">
    <source>
        <dbReference type="EMBL" id="MDT0677729.1"/>
    </source>
</evidence>
<evidence type="ECO:0000256" key="2">
    <source>
        <dbReference type="ARBA" id="ARBA00022763"/>
    </source>
</evidence>
<feature type="domain" description="Helicase C-terminal" evidence="11">
    <location>
        <begin position="251"/>
        <end position="398"/>
    </location>
</feature>
<evidence type="ECO:0000256" key="8">
    <source>
        <dbReference type="ARBA" id="ARBA00023235"/>
    </source>
</evidence>
<reference evidence="12 13" key="1">
    <citation type="submission" date="2023-09" db="EMBL/GenBank/DDBJ databases">
        <authorList>
            <person name="Rey-Velasco X."/>
        </authorList>
    </citation>
    <scope>NUCLEOTIDE SEQUENCE [LARGE SCALE GENOMIC DNA]</scope>
    <source>
        <strain evidence="12 13">F117</strain>
    </source>
</reference>
<dbReference type="InterPro" id="IPR017170">
    <property type="entry name" value="Lhr-like"/>
</dbReference>
<dbReference type="InterPro" id="IPR001650">
    <property type="entry name" value="Helicase_C-like"/>
</dbReference>
<evidence type="ECO:0000313" key="13">
    <source>
        <dbReference type="Proteomes" id="UP001262582"/>
    </source>
</evidence>
<keyword evidence="5" id="KW-0067">ATP-binding</keyword>
<evidence type="ECO:0000256" key="6">
    <source>
        <dbReference type="ARBA" id="ARBA00023125"/>
    </source>
</evidence>
<dbReference type="PIRSF" id="PIRSF037307">
    <property type="entry name" value="Lhr-like_helic_prd"/>
    <property type="match status" value="1"/>
</dbReference>
<keyword evidence="7" id="KW-0234">DNA repair</keyword>
<comment type="caution">
    <text evidence="12">The sequence shown here is derived from an EMBL/GenBank/DDBJ whole genome shotgun (WGS) entry which is preliminary data.</text>
</comment>
<keyword evidence="8" id="KW-0413">Isomerase</keyword>
<dbReference type="GO" id="GO:0016874">
    <property type="term" value="F:ligase activity"/>
    <property type="evidence" value="ECO:0007669"/>
    <property type="project" value="UniProtKB-KW"/>
</dbReference>
<sequence>MNRKELLKIAENWFSEQGWKPFAFQKQTWNAYLKGQNGLLNAPTGSGKTYGLWIPIVLEYIKKNPDYREKHKKGLKAIWITPLRALSVEIEQAAQRFADETGTGFTVGIRTGDTPQKVRAAQKRSMPDLLITTPESLQLLLSSKNYAKTFKNLNAIVIDEWHELLGTKRGVQVELALSRLKTVSKKLKIWGISATIGNLQQAREVLLGPESEAFQNSVLIKANLDKQISVKSIIPEKMEKFPWRGHLGLHLIDEVVPIIKSSRTTLLFTNTRSQCEIWFQKLIAKYPEFAGEVAMHHGSINKETRLWVEQAIRNESLKAVVCTSSLDLGVDFAPVETIIQVGGPKGVARFLQRAGRSGHQPGKESVIYFLPTHAIELIEASALQKAASKTAVEDRIPYLLSFDVLVQYLTTLAVSDGFFPKDIFPEIKSTFCFQAITEDEWRWILNFITKGSQSLQAYDEYKKVEIEEDGRFKVNHRGIAMRHRLQIGTIVSDAMLSVKYMKGGYIGTIEEFFISKLNPGDAFTFAGRTLELVRIKNMKVLVKRSNKKNAKVPSWMGGRMTFSAQMSELLRQEMYAAAASVATGTDSKELTALLPIFERQQKESIIPDNHQFLIETFETREGHHAIFYPFEGRFVHEALGSLLAYRISLLSPISFSLAFNDYGFELLSDQEIDMQQVLDNDLFSSEYLMDDLYKSLNATEMARRKFRDIAVVAGLVFTGYPNKMIKSKHLQSSSQLLFSVFRDYEEDNLLYQQAFRETFEHQLEEGRLRMALERIEDQKIVWKNCKKPTPFSFPIITDRLREKLSSEKVEDRIKKMLKQLEK</sequence>
<dbReference type="SMART" id="SM00487">
    <property type="entry name" value="DEXDc"/>
    <property type="match status" value="1"/>
</dbReference>
<evidence type="ECO:0000259" key="11">
    <source>
        <dbReference type="PROSITE" id="PS51194"/>
    </source>
</evidence>
<dbReference type="RefSeq" id="WP_311504071.1">
    <property type="nucleotide sequence ID" value="NZ_JAVRHK010000011.1"/>
</dbReference>
<feature type="domain" description="Helicase ATP-binding" evidence="10">
    <location>
        <begin position="29"/>
        <end position="214"/>
    </location>
</feature>
<dbReference type="PANTHER" id="PTHR47962">
    <property type="entry name" value="ATP-DEPENDENT HELICASE LHR-RELATED-RELATED"/>
    <property type="match status" value="1"/>
</dbReference>
<dbReference type="CDD" id="cd17922">
    <property type="entry name" value="DEXHc_LHR-like"/>
    <property type="match status" value="1"/>
</dbReference>
<dbReference type="PANTHER" id="PTHR47962:SF3">
    <property type="entry name" value="LARGE ATP-DEPENDENT HELICASE-RELATED PROTEIN"/>
    <property type="match status" value="1"/>
</dbReference>
<dbReference type="PROSITE" id="PS51192">
    <property type="entry name" value="HELICASE_ATP_BIND_1"/>
    <property type="match status" value="1"/>
</dbReference>
<evidence type="ECO:0000259" key="10">
    <source>
        <dbReference type="PROSITE" id="PS51192"/>
    </source>
</evidence>
<protein>
    <submittedName>
        <fullName evidence="12">Ligase-associated DNA damage response DEXH box helicase</fullName>
    </submittedName>
</protein>
<dbReference type="InterPro" id="IPR027417">
    <property type="entry name" value="P-loop_NTPase"/>
</dbReference>
<dbReference type="CDD" id="cd18796">
    <property type="entry name" value="SF2_C_LHR"/>
    <property type="match status" value="1"/>
</dbReference>
<dbReference type="InterPro" id="IPR014001">
    <property type="entry name" value="Helicase_ATP-bd"/>
</dbReference>
<dbReference type="SMART" id="SM00490">
    <property type="entry name" value="HELICc"/>
    <property type="match status" value="1"/>
</dbReference>
<dbReference type="InterPro" id="IPR013701">
    <property type="entry name" value="Lhr-like_DEAD/DEAH_assoc"/>
</dbReference>
<accession>A0ABU3D864</accession>
<evidence type="ECO:0000256" key="7">
    <source>
        <dbReference type="ARBA" id="ARBA00023204"/>
    </source>
</evidence>
<dbReference type="Pfam" id="PF19306">
    <property type="entry name" value="WHD_Lhr"/>
    <property type="match status" value="1"/>
</dbReference>
<evidence type="ECO:0000256" key="5">
    <source>
        <dbReference type="ARBA" id="ARBA00022840"/>
    </source>
</evidence>
<dbReference type="NCBIfam" id="TIGR04121">
    <property type="entry name" value="DEXH_lig_assoc"/>
    <property type="match status" value="1"/>
</dbReference>
<dbReference type="InterPro" id="IPR045628">
    <property type="entry name" value="Lhr_WH_dom"/>
</dbReference>